<dbReference type="Pfam" id="PF00202">
    <property type="entry name" value="Aminotran_3"/>
    <property type="match status" value="1"/>
</dbReference>
<proteinExistence type="inferred from homology"/>
<dbReference type="InterPro" id="IPR015421">
    <property type="entry name" value="PyrdxlP-dep_Trfase_major"/>
</dbReference>
<keyword evidence="10" id="KW-1185">Reference proteome</keyword>
<dbReference type="Gene3D" id="3.40.640.10">
    <property type="entry name" value="Type I PLP-dependent aspartate aminotransferase-like (Major domain)"/>
    <property type="match status" value="1"/>
</dbReference>
<dbReference type="PIRSF" id="PIRSF000521">
    <property type="entry name" value="Transaminase_4ab_Lys_Orn"/>
    <property type="match status" value="1"/>
</dbReference>
<evidence type="ECO:0000256" key="8">
    <source>
        <dbReference type="RuleBase" id="RU003560"/>
    </source>
</evidence>
<dbReference type="CDD" id="cd00610">
    <property type="entry name" value="OAT_like"/>
    <property type="match status" value="1"/>
</dbReference>
<comment type="subunit">
    <text evidence="3">Homotetramer.</text>
</comment>
<evidence type="ECO:0000256" key="5">
    <source>
        <dbReference type="ARBA" id="ARBA00022576"/>
    </source>
</evidence>
<keyword evidence="5 9" id="KW-0032">Aminotransferase</keyword>
<evidence type="ECO:0000256" key="6">
    <source>
        <dbReference type="ARBA" id="ARBA00022679"/>
    </source>
</evidence>
<dbReference type="Gene3D" id="3.90.1150.10">
    <property type="entry name" value="Aspartate Aminotransferase, domain 1"/>
    <property type="match status" value="1"/>
</dbReference>
<keyword evidence="6" id="KW-0808">Transferase</keyword>
<dbReference type="InterPro" id="IPR015424">
    <property type="entry name" value="PyrdxlP-dep_Trfase"/>
</dbReference>
<evidence type="ECO:0000256" key="3">
    <source>
        <dbReference type="ARBA" id="ARBA00011881"/>
    </source>
</evidence>
<dbReference type="PANTHER" id="PTHR45688">
    <property type="match status" value="1"/>
</dbReference>
<dbReference type="InterPro" id="IPR005814">
    <property type="entry name" value="Aminotrans_3"/>
</dbReference>
<dbReference type="InterPro" id="IPR015422">
    <property type="entry name" value="PyrdxlP-dep_Trfase_small"/>
</dbReference>
<dbReference type="EC" id="2.6.1.44" evidence="4"/>
<dbReference type="EMBL" id="CP086322">
    <property type="protein sequence ID" value="UQA92286.1"/>
    <property type="molecule type" value="Genomic_DNA"/>
</dbReference>
<evidence type="ECO:0000256" key="1">
    <source>
        <dbReference type="ARBA" id="ARBA00001933"/>
    </source>
</evidence>
<dbReference type="RefSeq" id="WP_248863150.1">
    <property type="nucleotide sequence ID" value="NZ_CP086322.1"/>
</dbReference>
<evidence type="ECO:0000313" key="9">
    <source>
        <dbReference type="EMBL" id="UQA92286.1"/>
    </source>
</evidence>
<dbReference type="GO" id="GO:0008483">
    <property type="term" value="F:transaminase activity"/>
    <property type="evidence" value="ECO:0007669"/>
    <property type="project" value="UniProtKB-KW"/>
</dbReference>
<accession>A0ABY4M3D8</accession>
<keyword evidence="7 8" id="KW-0663">Pyridoxal phosphate</keyword>
<evidence type="ECO:0000256" key="4">
    <source>
        <dbReference type="ARBA" id="ARBA00013049"/>
    </source>
</evidence>
<evidence type="ECO:0000256" key="2">
    <source>
        <dbReference type="ARBA" id="ARBA00008954"/>
    </source>
</evidence>
<name>A0ABY4M3D8_9ACTN</name>
<sequence length="440" mass="46446">MTHTPQDTAALHARHQAVLPSWLSLYYEHPLELTHGEGRHVWDAEGNRYLDFFGGILTTMTAHALPEVTKAVSEQAGRIIHTSTLYLSRPMVELAERIAALSGIPDARVFFTTSGTEANDAAILLATAYRRSNQILAMRNSYHGRSFSTVGVTGNTSWSPTSLSPFQTLYVHGGVRSRGPYAGLSDGEYIAACVADLEDMLQQTAGGVAALIAEPVQGVGGFTAPPDGLYAAFREVLDRHGILWVSDEVQTGWGRTGDHFWGWQAHAGKGPPDLLTFAKGIGNGMAIGGVVGRAEVVNTLSANSISTFGGSPVTMAAGLANLSYLLEHDLQGNARRVGGLLIERLRALAAGLDAVREVRGRGLMIGVDVVRPGTDEPSPEAASLVLEAARERGLLIGKGGQTGATLRIAPPLSLTVAEAEEGAGLLGEALREAQSRTAAS</sequence>
<protein>
    <recommendedName>
        <fullName evidence="4">alanine--glyoxylate transaminase</fullName>
        <ecNumber evidence="4">2.6.1.44</ecNumber>
    </recommendedName>
</protein>
<dbReference type="SUPFAM" id="SSF53383">
    <property type="entry name" value="PLP-dependent transferases"/>
    <property type="match status" value="1"/>
</dbReference>
<evidence type="ECO:0000256" key="7">
    <source>
        <dbReference type="ARBA" id="ARBA00022898"/>
    </source>
</evidence>
<comment type="cofactor">
    <cofactor evidence="1">
        <name>pyridoxal 5'-phosphate</name>
        <dbReference type="ChEBI" id="CHEBI:597326"/>
    </cofactor>
</comment>
<organism evidence="9 10">
    <name type="scientific">Streptomyces halobius</name>
    <dbReference type="NCBI Taxonomy" id="2879846"/>
    <lineage>
        <taxon>Bacteria</taxon>
        <taxon>Bacillati</taxon>
        <taxon>Actinomycetota</taxon>
        <taxon>Actinomycetes</taxon>
        <taxon>Kitasatosporales</taxon>
        <taxon>Streptomycetaceae</taxon>
        <taxon>Streptomyces</taxon>
    </lineage>
</organism>
<dbReference type="PANTHER" id="PTHR45688:SF3">
    <property type="entry name" value="ALANINE--GLYOXYLATE AMINOTRANSFERASE 2, MITOCHONDRIAL"/>
    <property type="match status" value="1"/>
</dbReference>
<gene>
    <name evidence="9" type="ORF">K9S39_10930</name>
</gene>
<comment type="similarity">
    <text evidence="2 8">Belongs to the class-III pyridoxal-phosphate-dependent aminotransferase family.</text>
</comment>
<evidence type="ECO:0000313" key="10">
    <source>
        <dbReference type="Proteomes" id="UP000830115"/>
    </source>
</evidence>
<reference evidence="9" key="1">
    <citation type="submission" date="2021-10" db="EMBL/GenBank/DDBJ databases">
        <title>Streptomyces nigrumlapis sp.nov.,an antimicrobial producing actinobacterium isolated from Black Gobi rocks.</title>
        <authorList>
            <person name="Wen Y."/>
            <person name="Zhang W."/>
            <person name="Liu X.G."/>
        </authorList>
    </citation>
    <scope>NUCLEOTIDE SEQUENCE</scope>
    <source>
        <strain evidence="9">ST13-2-2</strain>
    </source>
</reference>
<dbReference type="Proteomes" id="UP000830115">
    <property type="component" value="Chromosome"/>
</dbReference>